<dbReference type="Pfam" id="PF02518">
    <property type="entry name" value="HATPase_c"/>
    <property type="match status" value="1"/>
</dbReference>
<dbReference type="EC" id="2.7.13.3" evidence="2"/>
<dbReference type="AlphaFoldDB" id="A0A7S6VUB2"/>
<dbReference type="SUPFAM" id="SSF47384">
    <property type="entry name" value="Homodimeric domain of signal transducing histidine kinase"/>
    <property type="match status" value="1"/>
</dbReference>
<evidence type="ECO:0000259" key="7">
    <source>
        <dbReference type="PROSITE" id="PS50109"/>
    </source>
</evidence>
<evidence type="ECO:0000313" key="8">
    <source>
        <dbReference type="EMBL" id="QOW45029.1"/>
    </source>
</evidence>
<evidence type="ECO:0000256" key="1">
    <source>
        <dbReference type="ARBA" id="ARBA00000085"/>
    </source>
</evidence>
<dbReference type="CDD" id="cd00082">
    <property type="entry name" value="HisKA"/>
    <property type="match status" value="1"/>
</dbReference>
<evidence type="ECO:0000256" key="2">
    <source>
        <dbReference type="ARBA" id="ARBA00012438"/>
    </source>
</evidence>
<evidence type="ECO:0000256" key="3">
    <source>
        <dbReference type="ARBA" id="ARBA00022553"/>
    </source>
</evidence>
<dbReference type="PANTHER" id="PTHR43711:SF31">
    <property type="entry name" value="HISTIDINE KINASE"/>
    <property type="match status" value="1"/>
</dbReference>
<dbReference type="SMART" id="SM00388">
    <property type="entry name" value="HisKA"/>
    <property type="match status" value="1"/>
</dbReference>
<dbReference type="PRINTS" id="PR00344">
    <property type="entry name" value="BCTRLSENSOR"/>
</dbReference>
<dbReference type="Gene3D" id="1.10.287.130">
    <property type="match status" value="1"/>
</dbReference>
<evidence type="ECO:0000256" key="5">
    <source>
        <dbReference type="ARBA" id="ARBA00022777"/>
    </source>
</evidence>
<feature type="domain" description="Histidine kinase" evidence="7">
    <location>
        <begin position="187"/>
        <end position="407"/>
    </location>
</feature>
<sequence>MTLKLLEMSEADKLSACKLSLLLGVNSSDNKIERYMRVARGILNLKKAIFSFHDEPYAWYTESLYDFRMLVIEKNKSLLPYFEQDLMITAKHHNYQEFSQHLRGLNIPHQRVVGLNFKYSETGESFGQVIFFDDAEEDITVEQMSLLDELSSGLVTILEKRTESENYLELYEQECALNFSKTKFFQIIAHDLRAPFHGLIGFSEVLAKEQDTLDRESIQNIAEYLYDTAMSTYTLLENLLNWAMAEGGRFVYHPINFNLKQSTKIVYDVLNMLAIKKNIQLVDEVPEHLKVYADINMVTSIIQNLVSNALKFTHVDGSGKVILSAKESLEGIEISIRDTGIGMTEQQMQNIFEPEINASFKGTSGERGTGLGLVLCKRFVDLNHGVISVSSKIGEGTVFTLILPTAKHSHQALVTASIDKKTCQKNNV</sequence>
<dbReference type="InterPro" id="IPR036097">
    <property type="entry name" value="HisK_dim/P_sf"/>
</dbReference>
<name>A0A7S6VUB2_9GAMM</name>
<evidence type="ECO:0000256" key="4">
    <source>
        <dbReference type="ARBA" id="ARBA00022679"/>
    </source>
</evidence>
<evidence type="ECO:0000256" key="6">
    <source>
        <dbReference type="ARBA" id="ARBA00023012"/>
    </source>
</evidence>
<dbReference type="InterPro" id="IPR003594">
    <property type="entry name" value="HATPase_dom"/>
</dbReference>
<dbReference type="InterPro" id="IPR036890">
    <property type="entry name" value="HATPase_C_sf"/>
</dbReference>
<dbReference type="SUPFAM" id="SSF55874">
    <property type="entry name" value="ATPase domain of HSP90 chaperone/DNA topoisomerase II/histidine kinase"/>
    <property type="match status" value="1"/>
</dbReference>
<dbReference type="Proteomes" id="UP000593966">
    <property type="component" value="Chromosome"/>
</dbReference>
<evidence type="ECO:0000313" key="9">
    <source>
        <dbReference type="Proteomes" id="UP000593966"/>
    </source>
</evidence>
<dbReference type="Gene3D" id="3.30.565.10">
    <property type="entry name" value="Histidine kinase-like ATPase, C-terminal domain"/>
    <property type="match status" value="1"/>
</dbReference>
<keyword evidence="6" id="KW-0902">Two-component regulatory system</keyword>
<dbReference type="PROSITE" id="PS50109">
    <property type="entry name" value="HIS_KIN"/>
    <property type="match status" value="1"/>
</dbReference>
<keyword evidence="5 8" id="KW-0418">Kinase</keyword>
<dbReference type="Pfam" id="PF00512">
    <property type="entry name" value="HisKA"/>
    <property type="match status" value="1"/>
</dbReference>
<dbReference type="EMBL" id="CP048659">
    <property type="protein sequence ID" value="QOW45029.1"/>
    <property type="molecule type" value="Genomic_DNA"/>
</dbReference>
<keyword evidence="3" id="KW-0597">Phosphoprotein</keyword>
<dbReference type="RefSeq" id="WP_180045243.1">
    <property type="nucleotide sequence ID" value="NZ_CP048659.1"/>
</dbReference>
<gene>
    <name evidence="8" type="ORF">G0028_03440</name>
</gene>
<organism evidence="8 9">
    <name type="scientific">Acinetobacter piscicola</name>
    <dbReference type="NCBI Taxonomy" id="2006115"/>
    <lineage>
        <taxon>Bacteria</taxon>
        <taxon>Pseudomonadati</taxon>
        <taxon>Pseudomonadota</taxon>
        <taxon>Gammaproteobacteria</taxon>
        <taxon>Moraxellales</taxon>
        <taxon>Moraxellaceae</taxon>
        <taxon>Acinetobacter</taxon>
    </lineage>
</organism>
<dbReference type="SMART" id="SM00387">
    <property type="entry name" value="HATPase_c"/>
    <property type="match status" value="1"/>
</dbReference>
<proteinExistence type="predicted"/>
<comment type="catalytic activity">
    <reaction evidence="1">
        <text>ATP + protein L-histidine = ADP + protein N-phospho-L-histidine.</text>
        <dbReference type="EC" id="2.7.13.3"/>
    </reaction>
</comment>
<protein>
    <recommendedName>
        <fullName evidence="2">histidine kinase</fullName>
        <ecNumber evidence="2">2.7.13.3</ecNumber>
    </recommendedName>
</protein>
<dbReference type="GO" id="GO:0000155">
    <property type="term" value="F:phosphorelay sensor kinase activity"/>
    <property type="evidence" value="ECO:0007669"/>
    <property type="project" value="InterPro"/>
</dbReference>
<dbReference type="InterPro" id="IPR003661">
    <property type="entry name" value="HisK_dim/P_dom"/>
</dbReference>
<accession>A0A7S6VUB2</accession>
<reference evidence="8 9" key="1">
    <citation type="submission" date="2020-02" db="EMBL/GenBank/DDBJ databases">
        <title>Tigecycline-resistant Acinetobacter species from pigs and migratory birds.</title>
        <authorList>
            <person name="Chen C."/>
            <person name="Sun J."/>
            <person name="Liao X.-P."/>
            <person name="Liu Y.-H."/>
        </authorList>
    </citation>
    <scope>NUCLEOTIDE SEQUENCE [LARGE SCALE GENOMIC DNA]</scope>
    <source>
        <strain evidence="8 9">YH12207_T</strain>
    </source>
</reference>
<dbReference type="InterPro" id="IPR050736">
    <property type="entry name" value="Sensor_HK_Regulatory"/>
</dbReference>
<keyword evidence="9" id="KW-1185">Reference proteome</keyword>
<dbReference type="InterPro" id="IPR005467">
    <property type="entry name" value="His_kinase_dom"/>
</dbReference>
<keyword evidence="4" id="KW-0808">Transferase</keyword>
<dbReference type="InterPro" id="IPR004358">
    <property type="entry name" value="Sig_transdc_His_kin-like_C"/>
</dbReference>
<dbReference type="PANTHER" id="PTHR43711">
    <property type="entry name" value="TWO-COMPONENT HISTIDINE KINASE"/>
    <property type="match status" value="1"/>
</dbReference>